<evidence type="ECO:0000256" key="8">
    <source>
        <dbReference type="SAM" id="MobiDB-lite"/>
    </source>
</evidence>
<evidence type="ECO:0000256" key="4">
    <source>
        <dbReference type="ARBA" id="ARBA00022771"/>
    </source>
</evidence>
<evidence type="ECO:0000256" key="9">
    <source>
        <dbReference type="SAM" id="Phobius"/>
    </source>
</evidence>
<name>A0A1U7QDQ9_MESAU</name>
<dbReference type="GO" id="GO:0051205">
    <property type="term" value="P:protein insertion into membrane"/>
    <property type="evidence" value="ECO:0007669"/>
    <property type="project" value="TreeGrafter"/>
</dbReference>
<sequence>MFIAQPPPQKMFSDASTWEQMFQELIQEEKPRAKWTLQLDKNILPDGMAQGWRQYQQTGVGSFQCSICDRRWVSAQVKILYHLHWEPGLSQGRVRMRIFAQRCQKCRSEFENPEFSTDSIQRILENLVSYILRRYYRHSSKKPPSTLYERVPLDGPHDTANCEACALGYHGRCAFAYEAKPPSPPSSPPTSSSSSAPKSHHFLLHSYGFSPEKSHTSSAPLSSSSAPKSHSSSPEKSLSVSPAKSHSSSPQTWTAFFENAHIPEHREPHNTGLLTALFLAALALIRLFFR</sequence>
<evidence type="ECO:0000256" key="3">
    <source>
        <dbReference type="ARBA" id="ARBA00022723"/>
    </source>
</evidence>
<dbReference type="GO" id="GO:0016020">
    <property type="term" value="C:membrane"/>
    <property type="evidence" value="ECO:0007669"/>
    <property type="project" value="UniProtKB-SubCell"/>
</dbReference>
<dbReference type="RefSeq" id="XP_005071756.2">
    <property type="nucleotide sequence ID" value="XM_005071699.4"/>
</dbReference>
<evidence type="ECO:0000259" key="10">
    <source>
        <dbReference type="SMART" id="SM01328"/>
    </source>
</evidence>
<keyword evidence="4" id="KW-0863">Zinc-finger</keyword>
<keyword evidence="12" id="KW-0675">Receptor</keyword>
<keyword evidence="6 9" id="KW-1133">Transmembrane helix</keyword>
<dbReference type="InterPro" id="IPR026096">
    <property type="entry name" value="R-trans_p"/>
</dbReference>
<dbReference type="OrthoDB" id="8121437at2759"/>
<comment type="subcellular location">
    <subcellularLocation>
        <location evidence="1">Membrane</location>
        <topology evidence="1">Single-pass membrane protein</topology>
    </subcellularLocation>
</comment>
<protein>
    <submittedName>
        <fullName evidence="12">Receptor-transporting protein 4</fullName>
    </submittedName>
</protein>
<dbReference type="Pfam" id="PF13695">
    <property type="entry name" value="Zn_ribbon_3CxxC"/>
    <property type="match status" value="1"/>
</dbReference>
<dbReference type="PANTHER" id="PTHR14402">
    <property type="entry name" value="RECEPTOR TRANSPORTING PROTEIN"/>
    <property type="match status" value="1"/>
</dbReference>
<dbReference type="GO" id="GO:0008270">
    <property type="term" value="F:zinc ion binding"/>
    <property type="evidence" value="ECO:0007669"/>
    <property type="project" value="UniProtKB-KW"/>
</dbReference>
<dbReference type="Proteomes" id="UP000886700">
    <property type="component" value="Unplaced"/>
</dbReference>
<keyword evidence="7 9" id="KW-0472">Membrane</keyword>
<keyword evidence="5" id="KW-0862">Zinc</keyword>
<keyword evidence="2 9" id="KW-0812">Transmembrane</keyword>
<dbReference type="KEGG" id="maua:101829073"/>
<dbReference type="PANTHER" id="PTHR14402:SF8">
    <property type="entry name" value="RECEPTOR-TRANSPORTING PROTEIN 4"/>
    <property type="match status" value="1"/>
</dbReference>
<keyword evidence="3" id="KW-0479">Metal-binding</keyword>
<dbReference type="GO" id="GO:0006612">
    <property type="term" value="P:protein targeting to membrane"/>
    <property type="evidence" value="ECO:0007669"/>
    <property type="project" value="TreeGrafter"/>
</dbReference>
<evidence type="ECO:0000256" key="6">
    <source>
        <dbReference type="ARBA" id="ARBA00022989"/>
    </source>
</evidence>
<dbReference type="eggNOG" id="ENOG502S085">
    <property type="taxonomic scope" value="Eukaryota"/>
</dbReference>
<gene>
    <name evidence="12" type="primary">Rtp4</name>
</gene>
<accession>A0A1U7QDQ9</accession>
<dbReference type="GO" id="GO:0001580">
    <property type="term" value="P:detection of chemical stimulus involved in sensory perception of bitter taste"/>
    <property type="evidence" value="ECO:0007669"/>
    <property type="project" value="TreeGrafter"/>
</dbReference>
<dbReference type="STRING" id="10036.ENSMAUP00000006501"/>
<dbReference type="CTD" id="64108"/>
<evidence type="ECO:0000256" key="1">
    <source>
        <dbReference type="ARBA" id="ARBA00004167"/>
    </source>
</evidence>
<feature type="transmembrane region" description="Helical" evidence="9">
    <location>
        <begin position="271"/>
        <end position="289"/>
    </location>
</feature>
<evidence type="ECO:0000256" key="2">
    <source>
        <dbReference type="ARBA" id="ARBA00022692"/>
    </source>
</evidence>
<keyword evidence="11" id="KW-1185">Reference proteome</keyword>
<feature type="region of interest" description="Disordered" evidence="8">
    <location>
        <begin position="211"/>
        <end position="248"/>
    </location>
</feature>
<feature type="domain" description="3CxxC-type" evidence="10">
    <location>
        <begin position="58"/>
        <end position="168"/>
    </location>
</feature>
<dbReference type="InterPro" id="IPR027377">
    <property type="entry name" value="ZAR1/RTP1-5-like_Znf-3CxxC"/>
</dbReference>
<proteinExistence type="predicted"/>
<dbReference type="GO" id="GO:0005737">
    <property type="term" value="C:cytoplasm"/>
    <property type="evidence" value="ECO:0007669"/>
    <property type="project" value="TreeGrafter"/>
</dbReference>
<dbReference type="SMART" id="SM01328">
    <property type="entry name" value="zf-3CxxC"/>
    <property type="match status" value="1"/>
</dbReference>
<evidence type="ECO:0000256" key="7">
    <source>
        <dbReference type="ARBA" id="ARBA00023136"/>
    </source>
</evidence>
<evidence type="ECO:0000313" key="11">
    <source>
        <dbReference type="Proteomes" id="UP000886700"/>
    </source>
</evidence>
<organism evidence="11 12">
    <name type="scientific">Mesocricetus auratus</name>
    <name type="common">Golden hamster</name>
    <dbReference type="NCBI Taxonomy" id="10036"/>
    <lineage>
        <taxon>Eukaryota</taxon>
        <taxon>Metazoa</taxon>
        <taxon>Chordata</taxon>
        <taxon>Craniata</taxon>
        <taxon>Vertebrata</taxon>
        <taxon>Euteleostomi</taxon>
        <taxon>Mammalia</taxon>
        <taxon>Eutheria</taxon>
        <taxon>Euarchontoglires</taxon>
        <taxon>Glires</taxon>
        <taxon>Rodentia</taxon>
        <taxon>Myomorpha</taxon>
        <taxon>Muroidea</taxon>
        <taxon>Cricetidae</taxon>
        <taxon>Cricetinae</taxon>
        <taxon>Mesocricetus</taxon>
    </lineage>
</organism>
<dbReference type="GO" id="GO:0031849">
    <property type="term" value="F:olfactory receptor binding"/>
    <property type="evidence" value="ECO:0007669"/>
    <property type="project" value="TreeGrafter"/>
</dbReference>
<evidence type="ECO:0000256" key="5">
    <source>
        <dbReference type="ARBA" id="ARBA00022833"/>
    </source>
</evidence>
<dbReference type="GeneID" id="101829073"/>
<dbReference type="AlphaFoldDB" id="A0A1U7QDQ9"/>
<evidence type="ECO:0000313" key="12">
    <source>
        <dbReference type="RefSeq" id="XP_005071756.2"/>
    </source>
</evidence>
<reference evidence="12" key="1">
    <citation type="submission" date="2025-08" db="UniProtKB">
        <authorList>
            <consortium name="RefSeq"/>
        </authorList>
    </citation>
    <scope>IDENTIFICATION</scope>
    <source>
        <tissue evidence="12">Liver</tissue>
    </source>
</reference>
<feature type="compositionally biased region" description="Low complexity" evidence="8">
    <location>
        <begin position="216"/>
        <end position="248"/>
    </location>
</feature>